<evidence type="ECO:0000313" key="3">
    <source>
        <dbReference type="Proteomes" id="UP001165080"/>
    </source>
</evidence>
<keyword evidence="3" id="KW-1185">Reference proteome</keyword>
<feature type="region of interest" description="Disordered" evidence="1">
    <location>
        <begin position="1"/>
        <end position="183"/>
    </location>
</feature>
<feature type="compositionally biased region" description="Basic residues" evidence="1">
    <location>
        <begin position="9"/>
        <end position="33"/>
    </location>
</feature>
<comment type="caution">
    <text evidence="2">The sequence shown here is derived from an EMBL/GenBank/DDBJ whole genome shotgun (WGS) entry which is preliminary data.</text>
</comment>
<dbReference type="AlphaFoldDB" id="A0A9W6F8Q3"/>
<feature type="compositionally biased region" description="Low complexity" evidence="1">
    <location>
        <begin position="145"/>
        <end position="159"/>
    </location>
</feature>
<name>A0A9W6F8Q3_9CHLO</name>
<feature type="compositionally biased region" description="Low complexity" evidence="1">
    <location>
        <begin position="258"/>
        <end position="268"/>
    </location>
</feature>
<dbReference type="EMBL" id="BRXU01000034">
    <property type="protein sequence ID" value="GLC60463.1"/>
    <property type="molecule type" value="Genomic_DNA"/>
</dbReference>
<feature type="compositionally biased region" description="Low complexity" evidence="1">
    <location>
        <begin position="110"/>
        <end position="134"/>
    </location>
</feature>
<feature type="region of interest" description="Disordered" evidence="1">
    <location>
        <begin position="197"/>
        <end position="219"/>
    </location>
</feature>
<organism evidence="2 3">
    <name type="scientific">Pleodorina starrii</name>
    <dbReference type="NCBI Taxonomy" id="330485"/>
    <lineage>
        <taxon>Eukaryota</taxon>
        <taxon>Viridiplantae</taxon>
        <taxon>Chlorophyta</taxon>
        <taxon>core chlorophytes</taxon>
        <taxon>Chlorophyceae</taxon>
        <taxon>CS clade</taxon>
        <taxon>Chlamydomonadales</taxon>
        <taxon>Volvocaceae</taxon>
        <taxon>Pleodorina</taxon>
    </lineage>
</organism>
<gene>
    <name evidence="2" type="primary">PLESTB002457</name>
    <name evidence="2" type="ORF">PLESTB_001615100</name>
</gene>
<feature type="region of interest" description="Disordered" evidence="1">
    <location>
        <begin position="258"/>
        <end position="318"/>
    </location>
</feature>
<feature type="compositionally biased region" description="Low complexity" evidence="1">
    <location>
        <begin position="307"/>
        <end position="318"/>
    </location>
</feature>
<sequence length="318" mass="33352">MSDGGGSSRGRRPRKRPRRPQMARPRLRLRRRGAAVPRRCSFGRLGRFRGRDSVREKIRRRRSCGYGLPSDESLTEKIQEQGVSEHQQQHQQQQQQPPQELPRTRRSTTQKPKPQPGAGAKQAAAAAAQDSVGSRGRGRGGSGARTGSRSSGAAARGSAGTSGGGGTTAAAAAGPAGGGLAGLVGRRLSVPLAQIFGDKSYGSKREEGVIKPNPVLDPADDVDQARRELQEAAVRAAAAAEPYGSAGGALGLRLVPSGAESAAAAGSAAEKHPRGDREAEAIERTLRGHKPPPVKVPPPQQPPPPQQQLQLQQQGRGE</sequence>
<feature type="compositionally biased region" description="Pro residues" evidence="1">
    <location>
        <begin position="293"/>
        <end position="306"/>
    </location>
</feature>
<dbReference type="Proteomes" id="UP001165080">
    <property type="component" value="Unassembled WGS sequence"/>
</dbReference>
<accession>A0A9W6F8Q3</accession>
<protein>
    <submittedName>
        <fullName evidence="2">Uncharacterized protein</fullName>
    </submittedName>
</protein>
<feature type="compositionally biased region" description="Low complexity" evidence="1">
    <location>
        <begin position="89"/>
        <end position="98"/>
    </location>
</feature>
<feature type="compositionally biased region" description="Basic and acidic residues" evidence="1">
    <location>
        <begin position="269"/>
        <end position="286"/>
    </location>
</feature>
<evidence type="ECO:0000313" key="2">
    <source>
        <dbReference type="EMBL" id="GLC60463.1"/>
    </source>
</evidence>
<proteinExistence type="predicted"/>
<evidence type="ECO:0000256" key="1">
    <source>
        <dbReference type="SAM" id="MobiDB-lite"/>
    </source>
</evidence>
<reference evidence="2 3" key="1">
    <citation type="journal article" date="2023" name="Commun. Biol.">
        <title>Reorganization of the ancestral sex-determining regions during the evolution of trioecy in Pleodorina starrii.</title>
        <authorList>
            <person name="Takahashi K."/>
            <person name="Suzuki S."/>
            <person name="Kawai-Toyooka H."/>
            <person name="Yamamoto K."/>
            <person name="Hamaji T."/>
            <person name="Ootsuki R."/>
            <person name="Yamaguchi H."/>
            <person name="Kawachi M."/>
            <person name="Higashiyama T."/>
            <person name="Nozaki H."/>
        </authorList>
    </citation>
    <scope>NUCLEOTIDE SEQUENCE [LARGE SCALE GENOMIC DNA]</scope>
    <source>
        <strain evidence="2 3">NIES-4479</strain>
    </source>
</reference>